<keyword evidence="8 10" id="KW-0472">Membrane</keyword>
<keyword evidence="6 10" id="KW-1133">Transmembrane helix</keyword>
<evidence type="ECO:0000256" key="10">
    <source>
        <dbReference type="RuleBase" id="RU361115"/>
    </source>
</evidence>
<gene>
    <name evidence="11" type="ORF">CHIRRI_LOCUS1804</name>
</gene>
<keyword evidence="5 10" id="KW-0276">Fatty acid metabolism</keyword>
<dbReference type="Pfam" id="PF01151">
    <property type="entry name" value="ELO"/>
    <property type="match status" value="1"/>
</dbReference>
<dbReference type="GO" id="GO:0005789">
    <property type="term" value="C:endoplasmic reticulum membrane"/>
    <property type="evidence" value="ECO:0007669"/>
    <property type="project" value="TreeGrafter"/>
</dbReference>
<dbReference type="Proteomes" id="UP001153620">
    <property type="component" value="Chromosome 1"/>
</dbReference>
<dbReference type="GO" id="GO:0034626">
    <property type="term" value="P:fatty acid elongation, polyunsaturated fatty acid"/>
    <property type="evidence" value="ECO:0007669"/>
    <property type="project" value="TreeGrafter"/>
</dbReference>
<evidence type="ECO:0000313" key="12">
    <source>
        <dbReference type="Proteomes" id="UP001153620"/>
    </source>
</evidence>
<dbReference type="AlphaFoldDB" id="A0A9N9WKC3"/>
<keyword evidence="3 10" id="KW-0808">Transferase</keyword>
<keyword evidence="4 10" id="KW-0812">Transmembrane</keyword>
<protein>
    <recommendedName>
        <fullName evidence="10">Elongation of very long chain fatty acids protein</fullName>
        <ecNumber evidence="10">2.3.1.199</ecNumber>
    </recommendedName>
    <alternativeName>
        <fullName evidence="10">Very-long-chain 3-oxoacyl-CoA synthase</fullName>
    </alternativeName>
</protein>
<reference evidence="11" key="1">
    <citation type="submission" date="2022-01" db="EMBL/GenBank/DDBJ databases">
        <authorList>
            <person name="King R."/>
        </authorList>
    </citation>
    <scope>NUCLEOTIDE SEQUENCE</scope>
</reference>
<feature type="transmembrane region" description="Helical" evidence="10">
    <location>
        <begin position="67"/>
        <end position="88"/>
    </location>
</feature>
<feature type="transmembrane region" description="Helical" evidence="10">
    <location>
        <begin position="144"/>
        <end position="161"/>
    </location>
</feature>
<dbReference type="InterPro" id="IPR002076">
    <property type="entry name" value="ELO_fam"/>
</dbReference>
<evidence type="ECO:0000256" key="7">
    <source>
        <dbReference type="ARBA" id="ARBA00023098"/>
    </source>
</evidence>
<keyword evidence="12" id="KW-1185">Reference proteome</keyword>
<keyword evidence="2 10" id="KW-0444">Lipid biosynthesis</keyword>
<evidence type="ECO:0000256" key="6">
    <source>
        <dbReference type="ARBA" id="ARBA00022989"/>
    </source>
</evidence>
<feature type="transmembrane region" description="Helical" evidence="10">
    <location>
        <begin position="37"/>
        <end position="55"/>
    </location>
</feature>
<dbReference type="GO" id="GO:0009922">
    <property type="term" value="F:fatty acid elongase activity"/>
    <property type="evidence" value="ECO:0007669"/>
    <property type="project" value="UniProtKB-EC"/>
</dbReference>
<dbReference type="OrthoDB" id="434092at2759"/>
<evidence type="ECO:0000256" key="8">
    <source>
        <dbReference type="ARBA" id="ARBA00023136"/>
    </source>
</evidence>
<dbReference type="GO" id="GO:0042761">
    <property type="term" value="P:very long-chain fatty acid biosynthetic process"/>
    <property type="evidence" value="ECO:0007669"/>
    <property type="project" value="TreeGrafter"/>
</dbReference>
<dbReference type="EC" id="2.3.1.199" evidence="10"/>
<dbReference type="PANTHER" id="PTHR11157">
    <property type="entry name" value="FATTY ACID ACYL TRANSFERASE-RELATED"/>
    <property type="match status" value="1"/>
</dbReference>
<evidence type="ECO:0000256" key="2">
    <source>
        <dbReference type="ARBA" id="ARBA00022516"/>
    </source>
</evidence>
<name>A0A9N9WKC3_9DIPT</name>
<organism evidence="11 12">
    <name type="scientific">Chironomus riparius</name>
    <dbReference type="NCBI Taxonomy" id="315576"/>
    <lineage>
        <taxon>Eukaryota</taxon>
        <taxon>Metazoa</taxon>
        <taxon>Ecdysozoa</taxon>
        <taxon>Arthropoda</taxon>
        <taxon>Hexapoda</taxon>
        <taxon>Insecta</taxon>
        <taxon>Pterygota</taxon>
        <taxon>Neoptera</taxon>
        <taxon>Endopterygota</taxon>
        <taxon>Diptera</taxon>
        <taxon>Nematocera</taxon>
        <taxon>Chironomoidea</taxon>
        <taxon>Chironomidae</taxon>
        <taxon>Chironominae</taxon>
        <taxon>Chironomus</taxon>
    </lineage>
</organism>
<feature type="transmembrane region" description="Helical" evidence="10">
    <location>
        <begin position="113"/>
        <end position="132"/>
    </location>
</feature>
<dbReference type="EMBL" id="OU895877">
    <property type="protein sequence ID" value="CAG9798828.1"/>
    <property type="molecule type" value="Genomic_DNA"/>
</dbReference>
<comment type="catalytic activity">
    <reaction evidence="10">
        <text>a very-long-chain acyl-CoA + malonyl-CoA + H(+) = a very-long-chain 3-oxoacyl-CoA + CO2 + CoA</text>
        <dbReference type="Rhea" id="RHEA:32727"/>
        <dbReference type="ChEBI" id="CHEBI:15378"/>
        <dbReference type="ChEBI" id="CHEBI:16526"/>
        <dbReference type="ChEBI" id="CHEBI:57287"/>
        <dbReference type="ChEBI" id="CHEBI:57384"/>
        <dbReference type="ChEBI" id="CHEBI:90725"/>
        <dbReference type="ChEBI" id="CHEBI:90736"/>
        <dbReference type="EC" id="2.3.1.199"/>
    </reaction>
</comment>
<evidence type="ECO:0000313" key="11">
    <source>
        <dbReference type="EMBL" id="CAG9798828.1"/>
    </source>
</evidence>
<evidence type="ECO:0000256" key="1">
    <source>
        <dbReference type="ARBA" id="ARBA00004141"/>
    </source>
</evidence>
<feature type="transmembrane region" description="Helical" evidence="10">
    <location>
        <begin position="198"/>
        <end position="221"/>
    </location>
</feature>
<comment type="similarity">
    <text evidence="10">Belongs to the ELO family.</text>
</comment>
<keyword evidence="9 10" id="KW-0275">Fatty acid biosynthesis</keyword>
<reference evidence="11" key="2">
    <citation type="submission" date="2022-10" db="EMBL/GenBank/DDBJ databases">
        <authorList>
            <consortium name="ENA_rothamsted_submissions"/>
            <consortium name="culmorum"/>
            <person name="King R."/>
        </authorList>
    </citation>
    <scope>NUCLEOTIDE SEQUENCE</scope>
</reference>
<keyword evidence="7 10" id="KW-0443">Lipid metabolism</keyword>
<feature type="transmembrane region" description="Helical" evidence="10">
    <location>
        <begin position="167"/>
        <end position="186"/>
    </location>
</feature>
<evidence type="ECO:0000256" key="5">
    <source>
        <dbReference type="ARBA" id="ARBA00022832"/>
    </source>
</evidence>
<evidence type="ECO:0000256" key="4">
    <source>
        <dbReference type="ARBA" id="ARBA00022692"/>
    </source>
</evidence>
<dbReference type="GO" id="GO:0034625">
    <property type="term" value="P:fatty acid elongation, monounsaturated fatty acid"/>
    <property type="evidence" value="ECO:0007669"/>
    <property type="project" value="TreeGrafter"/>
</dbReference>
<sequence>MSKVLDALNNTYNEFYYVNKDPRATGKILLESPPTTIMLLILTYLAVISVGPKIMKKRKAVELKGILVVYNLVQVIVNFAYTTMLVIVMKNRGQPLIGCHKISYSDQVSWNFFYGYFLIKILDFTDTILIILRKSERQLTLLHCYHHISILIVAYFFPMWFTSAIPLFGTFLNSLIHLFMYSYYLTSAMFPKWQKLKWIKIILTKLQILQFIVGVALIEYYYWTNPSCHVPNFFHYFMISYLSIFIYMFVSFYRKTYFKNLDKQKLK</sequence>
<accession>A0A9N9WKC3</accession>
<evidence type="ECO:0000256" key="9">
    <source>
        <dbReference type="ARBA" id="ARBA00023160"/>
    </source>
</evidence>
<comment type="subcellular location">
    <subcellularLocation>
        <location evidence="1">Membrane</location>
        <topology evidence="1">Multi-pass membrane protein</topology>
    </subcellularLocation>
</comment>
<evidence type="ECO:0000256" key="3">
    <source>
        <dbReference type="ARBA" id="ARBA00022679"/>
    </source>
</evidence>
<dbReference type="GO" id="GO:0030148">
    <property type="term" value="P:sphingolipid biosynthetic process"/>
    <property type="evidence" value="ECO:0007669"/>
    <property type="project" value="TreeGrafter"/>
</dbReference>
<proteinExistence type="inferred from homology"/>
<feature type="transmembrane region" description="Helical" evidence="10">
    <location>
        <begin position="233"/>
        <end position="253"/>
    </location>
</feature>
<dbReference type="GO" id="GO:0019367">
    <property type="term" value="P:fatty acid elongation, saturated fatty acid"/>
    <property type="evidence" value="ECO:0007669"/>
    <property type="project" value="TreeGrafter"/>
</dbReference>